<dbReference type="SMART" id="SM00091">
    <property type="entry name" value="PAS"/>
    <property type="match status" value="4"/>
</dbReference>
<evidence type="ECO:0000256" key="1">
    <source>
        <dbReference type="ARBA" id="ARBA00051114"/>
    </source>
</evidence>
<dbReference type="NCBIfam" id="TIGR00229">
    <property type="entry name" value="sensory_box"/>
    <property type="match status" value="1"/>
</dbReference>
<dbReference type="InterPro" id="IPR013655">
    <property type="entry name" value="PAS_fold_3"/>
</dbReference>
<accession>A0A133XFM5</accession>
<evidence type="ECO:0000313" key="6">
    <source>
        <dbReference type="EMBL" id="KXB29699.1"/>
    </source>
</evidence>
<feature type="domain" description="GGDEF" evidence="5">
    <location>
        <begin position="569"/>
        <end position="701"/>
    </location>
</feature>
<dbReference type="InterPro" id="IPR000014">
    <property type="entry name" value="PAS"/>
</dbReference>
<name>A0A133XFM5_9RHOO</name>
<proteinExistence type="predicted"/>
<dbReference type="AlphaFoldDB" id="A0A133XFM5"/>
<reference evidence="6 7" key="1">
    <citation type="submission" date="2015-12" db="EMBL/GenBank/DDBJ databases">
        <title>Nitrous oxide reduction kinetics distinguish bacteria harboring typical versus atypical NosZ.</title>
        <authorList>
            <person name="Yoon S."/>
            <person name="Nissen S."/>
            <person name="Park D."/>
            <person name="Sanford R.A."/>
            <person name="Loeffler F.E."/>
        </authorList>
    </citation>
    <scope>NUCLEOTIDE SEQUENCE [LARGE SCALE GENOMIC DNA]</scope>
    <source>
        <strain evidence="6 7">ATCC BAA-841</strain>
    </source>
</reference>
<dbReference type="Pfam" id="PF13426">
    <property type="entry name" value="PAS_9"/>
    <property type="match status" value="1"/>
</dbReference>
<sequence length="989" mass="111506">MALDSAMGLPELSVAGSDLRPHEVEQLQDGRIQVADDSLLCRWDYDPQARRFHFDAMAGRLFGWRADERQPSLDQLASRVASDERPALIARFANRGGGSPLPGHPLHVWNAELGCWIVVKVFAYAQSLAGGPRFVLKGFCLDITRQQESEETLRRYRTLLAAPSSLGHMWYWSINYADGHYETSDNSLLLLGWPDGTSRIPEAEFRARIHPEDLPHIIARRQSALRDDKPTEIDYRFWQIAQQRWIFLRSLFFFVRDPAGSPVTLYGFTQDITRHKEAEAALAKERQRIESAQVLGRMGTWSFDIGRRVVRVSRSTLNMLGHDSPGDALMGEEESLANLHPDDRQSVLKAINRSCLTFEPFSMEYRRWHYRENRWVHLKSSAHVVRDADGVPYEVQGFTQDITRQKENEQHLRFAASVFEHGRSLIVITDIERRIIQVNPAFCELTGFSADEVIGRRPGELIRTPVAADCRPGNFWFPLLRAGHWSGELPCRHKNGEPFTLAVNFSAVRNESGEIGHFICVGDDVTQQKAAERQINHLAYFDPLTQLPNRVRFKEQVDLAIRQASRDGHELALLFLDLDYFKHVNDSLGHSAGDQLLVEVAGRLRAAVRASDTVGRLGGDEFMVLLPIGGHQAARCVADKLIEALGQPFQIDAMALTVTSSIGISLFPRDGDHYDALLRAADAAMYKAKDAGRNTFLDFVPEMNDMALKRLTLSNELRQALPRRELLLHYQPQVALDDGRLIGVEALLRWQHPEWGMISPAEFIPVAEESGLIEAIGAWVIEEACQQAVAWDQLGLPELSMSINCSTRQFLEPQALLDTVRTALRRSGLPPARLELEITETLIVQDIAKTQWLLEQFRALGVRIAIDDFGTGYSSLYYLKRLPIDKLKIDQSFVRDLVANPDDRTIAATVATLGHSLGLRVIAEGVETAEQLQILETMQCDEGQGYLWSRPLPAGQFIAWYRGTYGAPERAGLPQVGARLRQRHYGRTD</sequence>
<dbReference type="GO" id="GO:0071732">
    <property type="term" value="P:cellular response to nitric oxide"/>
    <property type="evidence" value="ECO:0007669"/>
    <property type="project" value="UniProtKB-ARBA"/>
</dbReference>
<keyword evidence="7" id="KW-1185">Reference proteome</keyword>
<dbReference type="SMART" id="SM00267">
    <property type="entry name" value="GGDEF"/>
    <property type="match status" value="1"/>
</dbReference>
<gene>
    <name evidence="6" type="ORF">AT959_17360</name>
</gene>
<dbReference type="STRING" id="281362.AT959_17360"/>
<dbReference type="Gene3D" id="3.30.450.20">
    <property type="entry name" value="PAS domain"/>
    <property type="match status" value="3"/>
</dbReference>
<dbReference type="SMART" id="SM00086">
    <property type="entry name" value="PAC"/>
    <property type="match status" value="2"/>
</dbReference>
<dbReference type="GO" id="GO:0071111">
    <property type="term" value="F:cyclic-guanylate-specific phosphodiesterase activity"/>
    <property type="evidence" value="ECO:0007669"/>
    <property type="project" value="UniProtKB-EC"/>
</dbReference>
<dbReference type="InterPro" id="IPR000160">
    <property type="entry name" value="GGDEF_dom"/>
</dbReference>
<evidence type="ECO:0000259" key="2">
    <source>
        <dbReference type="PROSITE" id="PS50112"/>
    </source>
</evidence>
<dbReference type="Gene3D" id="2.10.70.100">
    <property type="match status" value="1"/>
</dbReference>
<dbReference type="PROSITE" id="PS50113">
    <property type="entry name" value="PAC"/>
    <property type="match status" value="3"/>
</dbReference>
<dbReference type="PROSITE" id="PS50887">
    <property type="entry name" value="GGDEF"/>
    <property type="match status" value="1"/>
</dbReference>
<dbReference type="FunFam" id="3.30.70.270:FF:000001">
    <property type="entry name" value="Diguanylate cyclase domain protein"/>
    <property type="match status" value="1"/>
</dbReference>
<dbReference type="PROSITE" id="PS50883">
    <property type="entry name" value="EAL"/>
    <property type="match status" value="1"/>
</dbReference>
<dbReference type="Proteomes" id="UP000070186">
    <property type="component" value="Unassembled WGS sequence"/>
</dbReference>
<dbReference type="CDD" id="cd00130">
    <property type="entry name" value="PAS"/>
    <property type="match status" value="2"/>
</dbReference>
<dbReference type="InterPro" id="IPR043128">
    <property type="entry name" value="Rev_trsase/Diguanyl_cyclase"/>
</dbReference>
<dbReference type="RefSeq" id="WP_066885828.1">
    <property type="nucleotide sequence ID" value="NZ_LODL01000035.1"/>
</dbReference>
<dbReference type="PANTHER" id="PTHR44757">
    <property type="entry name" value="DIGUANYLATE CYCLASE DGCP"/>
    <property type="match status" value="1"/>
</dbReference>
<dbReference type="InterPro" id="IPR052155">
    <property type="entry name" value="Biofilm_reg_signaling"/>
</dbReference>
<dbReference type="Pfam" id="PF08447">
    <property type="entry name" value="PAS_3"/>
    <property type="match status" value="2"/>
</dbReference>
<organism evidence="6 7">
    <name type="scientific">Dechloromonas denitrificans</name>
    <dbReference type="NCBI Taxonomy" id="281362"/>
    <lineage>
        <taxon>Bacteria</taxon>
        <taxon>Pseudomonadati</taxon>
        <taxon>Pseudomonadota</taxon>
        <taxon>Betaproteobacteria</taxon>
        <taxon>Rhodocyclales</taxon>
        <taxon>Azonexaceae</taxon>
        <taxon>Dechloromonas</taxon>
    </lineage>
</organism>
<feature type="domain" description="PAS" evidence="2">
    <location>
        <begin position="411"/>
        <end position="456"/>
    </location>
</feature>
<dbReference type="EMBL" id="LODL01000035">
    <property type="protein sequence ID" value="KXB29699.1"/>
    <property type="molecule type" value="Genomic_DNA"/>
</dbReference>
<dbReference type="SUPFAM" id="SSF141868">
    <property type="entry name" value="EAL domain-like"/>
    <property type="match status" value="1"/>
</dbReference>
<feature type="domain" description="PAC" evidence="3">
    <location>
        <begin position="231"/>
        <end position="284"/>
    </location>
</feature>
<dbReference type="CDD" id="cd01949">
    <property type="entry name" value="GGDEF"/>
    <property type="match status" value="1"/>
</dbReference>
<evidence type="ECO:0000259" key="5">
    <source>
        <dbReference type="PROSITE" id="PS50887"/>
    </source>
</evidence>
<dbReference type="SUPFAM" id="SSF55785">
    <property type="entry name" value="PYP-like sensor domain (PAS domain)"/>
    <property type="match status" value="3"/>
</dbReference>
<dbReference type="InterPro" id="IPR000700">
    <property type="entry name" value="PAS-assoc_C"/>
</dbReference>
<dbReference type="SMART" id="SM00052">
    <property type="entry name" value="EAL"/>
    <property type="match status" value="1"/>
</dbReference>
<dbReference type="PROSITE" id="PS50112">
    <property type="entry name" value="PAS"/>
    <property type="match status" value="1"/>
</dbReference>
<dbReference type="CDD" id="cd01948">
    <property type="entry name" value="EAL"/>
    <property type="match status" value="1"/>
</dbReference>
<dbReference type="FunFam" id="3.20.20.450:FF:000001">
    <property type="entry name" value="Cyclic di-GMP phosphodiesterase yahA"/>
    <property type="match status" value="1"/>
</dbReference>
<protein>
    <recommendedName>
        <fullName evidence="8">Diguanylate cyclase</fullName>
    </recommendedName>
</protein>
<dbReference type="InterPro" id="IPR001633">
    <property type="entry name" value="EAL_dom"/>
</dbReference>
<evidence type="ECO:0000259" key="4">
    <source>
        <dbReference type="PROSITE" id="PS50883"/>
    </source>
</evidence>
<dbReference type="Pfam" id="PF00563">
    <property type="entry name" value="EAL"/>
    <property type="match status" value="1"/>
</dbReference>
<feature type="domain" description="EAL" evidence="4">
    <location>
        <begin position="710"/>
        <end position="965"/>
    </location>
</feature>
<evidence type="ECO:0000313" key="7">
    <source>
        <dbReference type="Proteomes" id="UP000070186"/>
    </source>
</evidence>
<dbReference type="NCBIfam" id="TIGR00254">
    <property type="entry name" value="GGDEF"/>
    <property type="match status" value="1"/>
</dbReference>
<dbReference type="SUPFAM" id="SSF55073">
    <property type="entry name" value="Nucleotide cyclase"/>
    <property type="match status" value="1"/>
</dbReference>
<evidence type="ECO:0000259" key="3">
    <source>
        <dbReference type="PROSITE" id="PS50113"/>
    </source>
</evidence>
<dbReference type="Gene3D" id="3.30.70.270">
    <property type="match status" value="1"/>
</dbReference>
<comment type="catalytic activity">
    <reaction evidence="1">
        <text>3',3'-c-di-GMP + H2O = 5'-phosphoguanylyl(3'-&gt;5')guanosine + H(+)</text>
        <dbReference type="Rhea" id="RHEA:24902"/>
        <dbReference type="ChEBI" id="CHEBI:15377"/>
        <dbReference type="ChEBI" id="CHEBI:15378"/>
        <dbReference type="ChEBI" id="CHEBI:58754"/>
        <dbReference type="ChEBI" id="CHEBI:58805"/>
        <dbReference type="EC" id="3.1.4.52"/>
    </reaction>
    <physiologicalReaction direction="left-to-right" evidence="1">
        <dbReference type="Rhea" id="RHEA:24903"/>
    </physiologicalReaction>
</comment>
<dbReference type="Pfam" id="PF00990">
    <property type="entry name" value="GGDEF"/>
    <property type="match status" value="1"/>
</dbReference>
<dbReference type="Gene3D" id="3.20.20.450">
    <property type="entry name" value="EAL domain"/>
    <property type="match status" value="1"/>
</dbReference>
<evidence type="ECO:0008006" key="8">
    <source>
        <dbReference type="Google" id="ProtNLM"/>
    </source>
</evidence>
<dbReference type="InterPro" id="IPR029787">
    <property type="entry name" value="Nucleotide_cyclase"/>
</dbReference>
<dbReference type="InterPro" id="IPR035965">
    <property type="entry name" value="PAS-like_dom_sf"/>
</dbReference>
<feature type="domain" description="PAC" evidence="3">
    <location>
        <begin position="361"/>
        <end position="414"/>
    </location>
</feature>
<dbReference type="PANTHER" id="PTHR44757:SF2">
    <property type="entry name" value="BIOFILM ARCHITECTURE MAINTENANCE PROTEIN MBAA"/>
    <property type="match status" value="1"/>
</dbReference>
<dbReference type="InterPro" id="IPR001610">
    <property type="entry name" value="PAC"/>
</dbReference>
<feature type="domain" description="PAC" evidence="3">
    <location>
        <begin position="485"/>
        <end position="537"/>
    </location>
</feature>
<comment type="caution">
    <text evidence="6">The sequence shown here is derived from an EMBL/GenBank/DDBJ whole genome shotgun (WGS) entry which is preliminary data.</text>
</comment>
<dbReference type="InterPro" id="IPR035919">
    <property type="entry name" value="EAL_sf"/>
</dbReference>